<dbReference type="PANTHER" id="PTHR43804">
    <property type="entry name" value="LD18447P"/>
    <property type="match status" value="1"/>
</dbReference>
<accession>A0A7X9FSF9</accession>
<dbReference type="InterPro" id="IPR005139">
    <property type="entry name" value="PCRF"/>
</dbReference>
<name>A0A7X9FSF9_9DELT</name>
<organism evidence="3 4">
    <name type="scientific">SAR324 cluster bacterium</name>
    <dbReference type="NCBI Taxonomy" id="2024889"/>
    <lineage>
        <taxon>Bacteria</taxon>
        <taxon>Deltaproteobacteria</taxon>
        <taxon>SAR324 cluster</taxon>
    </lineage>
</organism>
<dbReference type="AlphaFoldDB" id="A0A7X9FSF9"/>
<dbReference type="Gene3D" id="6.10.140.1950">
    <property type="match status" value="1"/>
</dbReference>
<feature type="domain" description="Peptide chain release factor" evidence="2">
    <location>
        <begin position="63"/>
        <end position="118"/>
    </location>
</feature>
<dbReference type="Proteomes" id="UP000524246">
    <property type="component" value="Unassembled WGS sequence"/>
</dbReference>
<sequence length="118" mass="13690">MWQKLEEVEKRFEEVSFKLTQPDIIGNRDLLQKYTKEHKDLQEIVATYRAYKKASEELLGTKELLESGDPEMSSMAKDEIRFLEQEIHGLEKCLQVLLLPKDPNDDKNIILEIRAGAG</sequence>
<dbReference type="Pfam" id="PF03462">
    <property type="entry name" value="PCRF"/>
    <property type="match status" value="1"/>
</dbReference>
<reference evidence="3 4" key="1">
    <citation type="journal article" date="2020" name="Biotechnol. Biofuels">
        <title>New insights from the biogas microbiome by comprehensive genome-resolved metagenomics of nearly 1600 species originating from multiple anaerobic digesters.</title>
        <authorList>
            <person name="Campanaro S."/>
            <person name="Treu L."/>
            <person name="Rodriguez-R L.M."/>
            <person name="Kovalovszki A."/>
            <person name="Ziels R.M."/>
            <person name="Maus I."/>
            <person name="Zhu X."/>
            <person name="Kougias P.G."/>
            <person name="Basile A."/>
            <person name="Luo G."/>
            <person name="Schluter A."/>
            <person name="Konstantinidis K.T."/>
            <person name="Angelidaki I."/>
        </authorList>
    </citation>
    <scope>NUCLEOTIDE SEQUENCE [LARGE SCALE GENOMIC DNA]</scope>
    <source>
        <strain evidence="3">AS27yjCOA_65</strain>
    </source>
</reference>
<dbReference type="SMART" id="SM00937">
    <property type="entry name" value="PCRF"/>
    <property type="match status" value="1"/>
</dbReference>
<evidence type="ECO:0000259" key="2">
    <source>
        <dbReference type="SMART" id="SM00937"/>
    </source>
</evidence>
<keyword evidence="1" id="KW-0488">Methylation</keyword>
<dbReference type="EMBL" id="JAAZON010000452">
    <property type="protein sequence ID" value="NMC63485.1"/>
    <property type="molecule type" value="Genomic_DNA"/>
</dbReference>
<dbReference type="SUPFAM" id="SSF75620">
    <property type="entry name" value="Release factor"/>
    <property type="match status" value="1"/>
</dbReference>
<feature type="non-terminal residue" evidence="3">
    <location>
        <position position="118"/>
    </location>
</feature>
<protein>
    <submittedName>
        <fullName evidence="3">PCRF domain-containing protein</fullName>
    </submittedName>
</protein>
<dbReference type="InterPro" id="IPR045853">
    <property type="entry name" value="Pep_chain_release_fac_I_sf"/>
</dbReference>
<evidence type="ECO:0000256" key="1">
    <source>
        <dbReference type="ARBA" id="ARBA00022481"/>
    </source>
</evidence>
<evidence type="ECO:0000313" key="4">
    <source>
        <dbReference type="Proteomes" id="UP000524246"/>
    </source>
</evidence>
<dbReference type="InterPro" id="IPR050057">
    <property type="entry name" value="Prokaryotic/Mito_RF"/>
</dbReference>
<proteinExistence type="predicted"/>
<dbReference type="PANTHER" id="PTHR43804:SF7">
    <property type="entry name" value="LD18447P"/>
    <property type="match status" value="1"/>
</dbReference>
<dbReference type="GO" id="GO:0006415">
    <property type="term" value="P:translational termination"/>
    <property type="evidence" value="ECO:0007669"/>
    <property type="project" value="InterPro"/>
</dbReference>
<comment type="caution">
    <text evidence="3">The sequence shown here is derived from an EMBL/GenBank/DDBJ whole genome shotgun (WGS) entry which is preliminary data.</text>
</comment>
<gene>
    <name evidence="3" type="ORF">GYA55_10010</name>
</gene>
<evidence type="ECO:0000313" key="3">
    <source>
        <dbReference type="EMBL" id="NMC63485.1"/>
    </source>
</evidence>